<dbReference type="AlphaFoldDB" id="X6PAC5"/>
<dbReference type="SUPFAM" id="SSF56112">
    <property type="entry name" value="Protein kinase-like (PK-like)"/>
    <property type="match status" value="1"/>
</dbReference>
<dbReference type="InterPro" id="IPR011009">
    <property type="entry name" value="Kinase-like_dom_sf"/>
</dbReference>
<proteinExistence type="predicted"/>
<reference evidence="1 2" key="1">
    <citation type="journal article" date="2013" name="Curr. Biol.">
        <title>The Genome of the Foraminiferan Reticulomyxa filosa.</title>
        <authorList>
            <person name="Glockner G."/>
            <person name="Hulsmann N."/>
            <person name="Schleicher M."/>
            <person name="Noegel A.A."/>
            <person name="Eichinger L."/>
            <person name="Gallinger C."/>
            <person name="Pawlowski J."/>
            <person name="Sierra R."/>
            <person name="Euteneuer U."/>
            <person name="Pillet L."/>
            <person name="Moustafa A."/>
            <person name="Platzer M."/>
            <person name="Groth M."/>
            <person name="Szafranski K."/>
            <person name="Schliwa M."/>
        </authorList>
    </citation>
    <scope>NUCLEOTIDE SEQUENCE [LARGE SCALE GENOMIC DNA]</scope>
</reference>
<evidence type="ECO:0000313" key="2">
    <source>
        <dbReference type="Proteomes" id="UP000023152"/>
    </source>
</evidence>
<protein>
    <submittedName>
        <fullName evidence="1">Uncharacterized protein</fullName>
    </submittedName>
</protein>
<dbReference type="Proteomes" id="UP000023152">
    <property type="component" value="Unassembled WGS sequence"/>
</dbReference>
<keyword evidence="2" id="KW-1185">Reference proteome</keyword>
<evidence type="ECO:0000313" key="1">
    <source>
        <dbReference type="EMBL" id="ETO35480.1"/>
    </source>
</evidence>
<organism evidence="1 2">
    <name type="scientific">Reticulomyxa filosa</name>
    <dbReference type="NCBI Taxonomy" id="46433"/>
    <lineage>
        <taxon>Eukaryota</taxon>
        <taxon>Sar</taxon>
        <taxon>Rhizaria</taxon>
        <taxon>Retaria</taxon>
        <taxon>Foraminifera</taxon>
        <taxon>Monothalamids</taxon>
        <taxon>Reticulomyxidae</taxon>
        <taxon>Reticulomyxa</taxon>
    </lineage>
</organism>
<dbReference type="EMBL" id="ASPP01001562">
    <property type="protein sequence ID" value="ETO35480.1"/>
    <property type="molecule type" value="Genomic_DNA"/>
</dbReference>
<name>X6PAC5_RETFI</name>
<gene>
    <name evidence="1" type="ORF">RFI_01584</name>
</gene>
<sequence length="151" mass="17938">MGSVVQFEQVEVPRSNPVTKYPLFCIFKSCELNWQFFFPSQHRLCGAFISPSHFVLSLELAQVDLFSMLYFFFKRENFFYKKKKRFFIVSCVICKTALIKQYQKLIESHAQFVVKSLLDTLHFMHCHQIVHRFTFVVIILISLEKKKHVCA</sequence>
<comment type="caution">
    <text evidence="1">The sequence shown here is derived from an EMBL/GenBank/DDBJ whole genome shotgun (WGS) entry which is preliminary data.</text>
</comment>
<accession>X6PAC5</accession>